<proteinExistence type="predicted"/>
<dbReference type="InterPro" id="IPR043737">
    <property type="entry name" value="DUF5682"/>
</dbReference>
<evidence type="ECO:0000256" key="1">
    <source>
        <dbReference type="SAM" id="MobiDB-lite"/>
    </source>
</evidence>
<dbReference type="OrthoDB" id="9768066at2"/>
<feature type="compositionally biased region" description="Polar residues" evidence="1">
    <location>
        <begin position="151"/>
        <end position="162"/>
    </location>
</feature>
<dbReference type="AlphaFoldDB" id="A0A1A5YV59"/>
<sequence>MSAVGTAGVHVFGVRHLSPGGAWHLLRFLDEVKPTAVLVEGPSDASSEIRHIVRNETVPPIAILAYTDQVPVHTVLWPFASYSPEYAALKWADRNGAESAFIDLPSSVTLALRSARQKEAPEGAGDKLPDGESEALDEDANAGQPRDAEEQSSNADSKQPGSTDAIPSAGADDESSRSGSPEVSLYERVAALAGEPDYDTYWERHYEHNLSPDVYRQTVKAFSSSMRSLTIAGEREQAVHEFAHNAVRESYMKRGIQEMIDAGHKPDKIVVVCGAYHAEALENTDGAMTDAELKTLPSVSSKLTMMPYSYFRLSSLSGYGAGNNAPGYYEAMWQAMQEGTLEGLPHVYLSAVAARLRESGTFRSTAEVIEAVRMAESLAALHGGSQPALVDLRDAAKTLLGRGELSVVADALAFMDVGTGIGALAEGVSQTPVQDDLNRQLKELKLDKYRTTVAQELTLDLRENRRVKSEAAAFLDLNRSFLLHRLALIGISLAQVKPSSQQEASWAEHWVLQWSPEAEIQTVEASLMGETIEIAAARTLSQKLAACTAIAEASSLIRTACLCGMASQLAASLTALDALAADSRDVVQLAAAISELSKAVSYGDVRRMDTAPLLPLLEKLFLRASLFLLEASGCNDEAAMGMMEAIGSLHNAAQEHAGQVDEELWLAKLTELSSRDDRNPRLSGLACAILMERGVLSAEACEQEVSRRLSPGIPAELGAGWFEGLAQRNRYALVSRIALWEQLNAYIAGLEKEQFARALVFLRRAFSVFAPREKTMVAEVLGELWGVDAGQAAELLSGELNEQEEKQIEELNEFDFEDF</sequence>
<dbReference type="STRING" id="1844972.A7K91_10090"/>
<feature type="compositionally biased region" description="Acidic residues" evidence="1">
    <location>
        <begin position="131"/>
        <end position="140"/>
    </location>
</feature>
<protein>
    <submittedName>
        <fullName evidence="2">Uncharacterized protein</fullName>
    </submittedName>
</protein>
<dbReference type="EMBL" id="LYPA01000017">
    <property type="protein sequence ID" value="OBR69458.1"/>
    <property type="molecule type" value="Genomic_DNA"/>
</dbReference>
<reference evidence="2 3" key="1">
    <citation type="submission" date="2016-05" db="EMBL/GenBank/DDBJ databases">
        <title>Paenibacillus oryzae. sp. nov., isolated from the rice root.</title>
        <authorList>
            <person name="Zhang J."/>
            <person name="Zhang X."/>
        </authorList>
    </citation>
    <scope>NUCLEOTIDE SEQUENCE [LARGE SCALE GENOMIC DNA]</scope>
    <source>
        <strain evidence="2 3">1DrF-4</strain>
    </source>
</reference>
<dbReference type="RefSeq" id="WP_068678493.1">
    <property type="nucleotide sequence ID" value="NZ_LYPA01000017.1"/>
</dbReference>
<keyword evidence="3" id="KW-1185">Reference proteome</keyword>
<evidence type="ECO:0000313" key="3">
    <source>
        <dbReference type="Proteomes" id="UP000092024"/>
    </source>
</evidence>
<feature type="region of interest" description="Disordered" evidence="1">
    <location>
        <begin position="114"/>
        <end position="183"/>
    </location>
</feature>
<gene>
    <name evidence="2" type="ORF">A7K91_10090</name>
</gene>
<dbReference type="Pfam" id="PF18934">
    <property type="entry name" value="DUF5682"/>
    <property type="match status" value="1"/>
</dbReference>
<comment type="caution">
    <text evidence="2">The sequence shown here is derived from an EMBL/GenBank/DDBJ whole genome shotgun (WGS) entry which is preliminary data.</text>
</comment>
<dbReference type="Proteomes" id="UP000092024">
    <property type="component" value="Unassembled WGS sequence"/>
</dbReference>
<feature type="compositionally biased region" description="Basic and acidic residues" evidence="1">
    <location>
        <begin position="116"/>
        <end position="130"/>
    </location>
</feature>
<organism evidence="2 3">
    <name type="scientific">Paenibacillus oryzae</name>
    <dbReference type="NCBI Taxonomy" id="1844972"/>
    <lineage>
        <taxon>Bacteria</taxon>
        <taxon>Bacillati</taxon>
        <taxon>Bacillota</taxon>
        <taxon>Bacilli</taxon>
        <taxon>Bacillales</taxon>
        <taxon>Paenibacillaceae</taxon>
        <taxon>Paenibacillus</taxon>
    </lineage>
</organism>
<evidence type="ECO:0000313" key="2">
    <source>
        <dbReference type="EMBL" id="OBR69458.1"/>
    </source>
</evidence>
<name>A0A1A5YV59_9BACL</name>
<accession>A0A1A5YV59</accession>